<name>A0A1B0AJI5_GLOPL</name>
<organism evidence="1 2">
    <name type="scientific">Glossina pallidipes</name>
    <name type="common">Tsetse fly</name>
    <dbReference type="NCBI Taxonomy" id="7398"/>
    <lineage>
        <taxon>Eukaryota</taxon>
        <taxon>Metazoa</taxon>
        <taxon>Ecdysozoa</taxon>
        <taxon>Arthropoda</taxon>
        <taxon>Hexapoda</taxon>
        <taxon>Insecta</taxon>
        <taxon>Pterygota</taxon>
        <taxon>Neoptera</taxon>
        <taxon>Endopterygota</taxon>
        <taxon>Diptera</taxon>
        <taxon>Brachycera</taxon>
        <taxon>Muscomorpha</taxon>
        <taxon>Hippoboscoidea</taxon>
        <taxon>Glossinidae</taxon>
        <taxon>Glossina</taxon>
    </lineage>
</organism>
<dbReference type="VEuPathDB" id="VectorBase:GPAI047834"/>
<reference evidence="1" key="2">
    <citation type="submission" date="2020-05" db="UniProtKB">
        <authorList>
            <consortium name="EnsemblMetazoa"/>
        </authorList>
    </citation>
    <scope>IDENTIFICATION</scope>
    <source>
        <strain evidence="1">IAEA</strain>
    </source>
</reference>
<accession>A0A1B0AJI5</accession>
<protein>
    <submittedName>
        <fullName evidence="1">Uncharacterized protein</fullName>
    </submittedName>
</protein>
<dbReference type="Proteomes" id="UP000092445">
    <property type="component" value="Unassembled WGS sequence"/>
</dbReference>
<evidence type="ECO:0000313" key="2">
    <source>
        <dbReference type="Proteomes" id="UP000092445"/>
    </source>
</evidence>
<reference evidence="2" key="1">
    <citation type="submission" date="2014-03" db="EMBL/GenBank/DDBJ databases">
        <authorList>
            <person name="Aksoy S."/>
            <person name="Warren W."/>
            <person name="Wilson R.K."/>
        </authorList>
    </citation>
    <scope>NUCLEOTIDE SEQUENCE [LARGE SCALE GENOMIC DNA]</scope>
    <source>
        <strain evidence="2">IAEA</strain>
    </source>
</reference>
<proteinExistence type="predicted"/>
<sequence length="132" mass="15190">MYGQTEIPDPIDSESCSGETAIQRKWNFFFRDSFELEVKGRTLFIDFAIAKVRLRSETYAYREEGPHFIGRKGSFKTVRSRLIPASTVLRFTKWLNHVKEIVGSDYDSLHHNQATTYNVRGSSSSSSKSTRE</sequence>
<evidence type="ECO:0000313" key="1">
    <source>
        <dbReference type="EnsemblMetazoa" id="GPAI047834-PA"/>
    </source>
</evidence>
<dbReference type="AlphaFoldDB" id="A0A1B0AJI5"/>
<keyword evidence="2" id="KW-1185">Reference proteome</keyword>
<dbReference type="EnsemblMetazoa" id="GPAI047834-RA">
    <property type="protein sequence ID" value="GPAI047834-PA"/>
    <property type="gene ID" value="GPAI047834"/>
</dbReference>